<evidence type="ECO:0000313" key="2">
    <source>
        <dbReference type="EMBL" id="SUZ75837.1"/>
    </source>
</evidence>
<keyword evidence="1" id="KW-1133">Transmembrane helix</keyword>
<reference evidence="2" key="1">
    <citation type="submission" date="2018-05" db="EMBL/GenBank/DDBJ databases">
        <authorList>
            <person name="Lanie J.A."/>
            <person name="Ng W.-L."/>
            <person name="Kazmierczak K.M."/>
            <person name="Andrzejewski T.M."/>
            <person name="Davidsen T.M."/>
            <person name="Wayne K.J."/>
            <person name="Tettelin H."/>
            <person name="Glass J.I."/>
            <person name="Rusch D."/>
            <person name="Podicherti R."/>
            <person name="Tsui H.-C.T."/>
            <person name="Winkler M.E."/>
        </authorList>
    </citation>
    <scope>NUCLEOTIDE SEQUENCE</scope>
</reference>
<sequence length="94" mass="10173">VGRRSPTGTAPGVDRRPRAHRFIVEAIVQLVPLPSLVPNSTPIVYLIYLAIAMRSVYGQGWIASGLKAFLGLFAFSLMLTTWLVSTSFVASLLA</sequence>
<gene>
    <name evidence="2" type="ORF">METZ01_LOCUS28691</name>
</gene>
<name>A0A381QCN0_9ZZZZ</name>
<protein>
    <submittedName>
        <fullName evidence="2">Uncharacterized protein</fullName>
    </submittedName>
</protein>
<accession>A0A381QCN0</accession>
<dbReference type="AlphaFoldDB" id="A0A381QCN0"/>
<feature type="transmembrane region" description="Helical" evidence="1">
    <location>
        <begin position="69"/>
        <end position="93"/>
    </location>
</feature>
<feature type="transmembrane region" description="Helical" evidence="1">
    <location>
        <begin position="40"/>
        <end position="57"/>
    </location>
</feature>
<dbReference type="EMBL" id="UINC01001260">
    <property type="protein sequence ID" value="SUZ75837.1"/>
    <property type="molecule type" value="Genomic_DNA"/>
</dbReference>
<evidence type="ECO:0000256" key="1">
    <source>
        <dbReference type="SAM" id="Phobius"/>
    </source>
</evidence>
<feature type="non-terminal residue" evidence="2">
    <location>
        <position position="1"/>
    </location>
</feature>
<proteinExistence type="predicted"/>
<keyword evidence="1" id="KW-0812">Transmembrane</keyword>
<keyword evidence="1" id="KW-0472">Membrane</keyword>
<organism evidence="2">
    <name type="scientific">marine metagenome</name>
    <dbReference type="NCBI Taxonomy" id="408172"/>
    <lineage>
        <taxon>unclassified sequences</taxon>
        <taxon>metagenomes</taxon>
        <taxon>ecological metagenomes</taxon>
    </lineage>
</organism>